<dbReference type="HOGENOM" id="CLU_2554630_0_0_11"/>
<dbReference type="EMBL" id="FM211192">
    <property type="protein sequence ID" value="CAR70235.1"/>
    <property type="molecule type" value="Genomic_DNA"/>
</dbReference>
<dbReference type="Proteomes" id="UP000006900">
    <property type="component" value="Chromosome"/>
</dbReference>
<evidence type="ECO:0000256" key="1">
    <source>
        <dbReference type="SAM" id="Phobius"/>
    </source>
</evidence>
<keyword evidence="1" id="KW-1133">Transmembrane helix</keyword>
<dbReference type="AlphaFoldDB" id="A0A0H3MTQ5"/>
<gene>
    <name evidence="2" type="ordered locus">MLBr00142</name>
</gene>
<evidence type="ECO:0000313" key="2">
    <source>
        <dbReference type="EMBL" id="CAR70235.1"/>
    </source>
</evidence>
<sequence length="82" mass="9132">MIAAIPPEPTSTYLVLLQIGMYGMMLLTGVPVLIQAVLPELLRRDFDHDLVHQPETMNLFVELFVPYLLATGYTGSLSPTTR</sequence>
<proteinExistence type="predicted"/>
<keyword evidence="1" id="KW-0812">Transmembrane</keyword>
<organism evidence="2 3">
    <name type="scientific">Mycobacterium leprae (strain Br4923)</name>
    <dbReference type="NCBI Taxonomy" id="561304"/>
    <lineage>
        <taxon>Bacteria</taxon>
        <taxon>Bacillati</taxon>
        <taxon>Actinomycetota</taxon>
        <taxon>Actinomycetes</taxon>
        <taxon>Mycobacteriales</taxon>
        <taxon>Mycobacteriaceae</taxon>
        <taxon>Mycobacterium</taxon>
    </lineage>
</organism>
<name>A0A0H3MTQ5_MYCLB</name>
<reference evidence="2 3" key="1">
    <citation type="journal article" date="2009" name="Nat. Genet.">
        <title>Comparative genomic and phylogeographic analysis of Mycobacterium leprae.</title>
        <authorList>
            <person name="Monot M."/>
            <person name="Honore N."/>
            <person name="Garnier T."/>
            <person name="Zidane N."/>
            <person name="Sherafi D."/>
            <person name="Paniz-Mondolfi A."/>
            <person name="Matsuoka M."/>
            <person name="Taylor G.M."/>
            <person name="Donoghue H.D."/>
            <person name="Bouwman A."/>
            <person name="Mays S."/>
            <person name="Watson C."/>
            <person name="Lockwood D."/>
            <person name="Khamispour A."/>
            <person name="Dowlati Y."/>
            <person name="Jianping S."/>
            <person name="Rea T.H."/>
            <person name="Vera-Cabrera L."/>
            <person name="Stefani M.M."/>
            <person name="Banu S."/>
            <person name="Macdonald M."/>
            <person name="Sapkota B.R."/>
            <person name="Spencer J.S."/>
            <person name="Thomas J."/>
            <person name="Harshman K."/>
            <person name="Singh P."/>
            <person name="Busso P."/>
            <person name="Gattiker A."/>
            <person name="Rougemont J."/>
            <person name="Brennan P.J."/>
            <person name="Cole S.T."/>
        </authorList>
    </citation>
    <scope>NUCLEOTIDE SEQUENCE [LARGE SCALE GENOMIC DNA]</scope>
    <source>
        <strain evidence="3">Br4923</strain>
    </source>
</reference>
<accession>A0A0H3MTQ5</accession>
<feature type="transmembrane region" description="Helical" evidence="1">
    <location>
        <begin position="12"/>
        <end position="34"/>
    </location>
</feature>
<keyword evidence="1" id="KW-0472">Membrane</keyword>
<protein>
    <submittedName>
        <fullName evidence="2">Possible membrane protein</fullName>
    </submittedName>
</protein>
<evidence type="ECO:0000313" key="3">
    <source>
        <dbReference type="Proteomes" id="UP000006900"/>
    </source>
</evidence>
<dbReference type="KEGG" id="mlb:MLBr00142"/>